<dbReference type="InterPro" id="IPR052397">
    <property type="entry name" value="NADPH-QR_MdaB"/>
</dbReference>
<reference evidence="6" key="1">
    <citation type="submission" date="2018-04" db="EMBL/GenBank/DDBJ databases">
        <title>Genomes of the Obligate Erwinia dacicola and Facultative Enterobacter sp. OLF Endosymbionts of the Olive Fruit fly, Bactrocera oleae.</title>
        <authorList>
            <person name="Estes A.M."/>
            <person name="Hearn D.J."/>
            <person name="Agarwal S."/>
            <person name="Pierson E.A."/>
            <person name="Dunning-Hotopp J.C."/>
        </authorList>
    </citation>
    <scope>NUCLEOTIDE SEQUENCE [LARGE SCALE GENOMIC DNA]</scope>
    <source>
        <strain evidence="6">Oroville</strain>
    </source>
</reference>
<evidence type="ECO:0000256" key="2">
    <source>
        <dbReference type="ARBA" id="ARBA00022630"/>
    </source>
</evidence>
<accession>A0A328TKP1</accession>
<dbReference type="InterPro" id="IPR029039">
    <property type="entry name" value="Flavoprotein-like_sf"/>
</dbReference>
<evidence type="ECO:0000256" key="3">
    <source>
        <dbReference type="ARBA" id="ARBA00022827"/>
    </source>
</evidence>
<dbReference type="PANTHER" id="PTHR46305:SF3">
    <property type="entry name" value="NADPH:QUINONE OXIDOREDUCTASE MDAB"/>
    <property type="match status" value="1"/>
</dbReference>
<dbReference type="EMBL" id="LJAM02000209">
    <property type="protein sequence ID" value="RAP71059.1"/>
    <property type="molecule type" value="Genomic_DNA"/>
</dbReference>
<dbReference type="Pfam" id="PF02525">
    <property type="entry name" value="Flavodoxin_2"/>
    <property type="match status" value="1"/>
</dbReference>
<keyword evidence="7" id="KW-1185">Reference proteome</keyword>
<dbReference type="AlphaFoldDB" id="A0A328TKP1"/>
<dbReference type="SUPFAM" id="SSF52218">
    <property type="entry name" value="Flavoproteins"/>
    <property type="match status" value="1"/>
</dbReference>
<evidence type="ECO:0000256" key="1">
    <source>
        <dbReference type="ARBA" id="ARBA00001974"/>
    </source>
</evidence>
<comment type="cofactor">
    <cofactor evidence="1">
        <name>FAD</name>
        <dbReference type="ChEBI" id="CHEBI:57692"/>
    </cofactor>
</comment>
<gene>
    <name evidence="6" type="ORF">ACZ87_02137</name>
</gene>
<comment type="caution">
    <text evidence="6">The sequence shown here is derived from an EMBL/GenBank/DDBJ whole genome shotgun (WGS) entry which is preliminary data.</text>
</comment>
<organism evidence="6 7">
    <name type="scientific">Candidatus Erwinia dacicola</name>
    <dbReference type="NCBI Taxonomy" id="252393"/>
    <lineage>
        <taxon>Bacteria</taxon>
        <taxon>Pseudomonadati</taxon>
        <taxon>Pseudomonadota</taxon>
        <taxon>Gammaproteobacteria</taxon>
        <taxon>Enterobacterales</taxon>
        <taxon>Erwiniaceae</taxon>
        <taxon>Erwinia</taxon>
    </lineage>
</organism>
<feature type="domain" description="Flavodoxin-like fold" evidence="5">
    <location>
        <begin position="7"/>
        <end position="45"/>
    </location>
</feature>
<proteinExistence type="inferred from homology"/>
<name>A0A328TKP1_9GAMM</name>
<evidence type="ECO:0000313" key="7">
    <source>
        <dbReference type="Proteomes" id="UP000244334"/>
    </source>
</evidence>
<dbReference type="Proteomes" id="UP000244334">
    <property type="component" value="Unassembled WGS sequence"/>
</dbReference>
<evidence type="ECO:0000313" key="6">
    <source>
        <dbReference type="EMBL" id="RAP71059.1"/>
    </source>
</evidence>
<keyword evidence="2" id="KW-0285">Flavoprotein</keyword>
<evidence type="ECO:0000259" key="5">
    <source>
        <dbReference type="Pfam" id="PF02525"/>
    </source>
</evidence>
<evidence type="ECO:0000256" key="4">
    <source>
        <dbReference type="ARBA" id="ARBA00037981"/>
    </source>
</evidence>
<comment type="similarity">
    <text evidence="4">Belongs to the oxidoreductase MdaB family.</text>
</comment>
<protein>
    <submittedName>
        <fullName evidence="6">Flavodoxin-like fold family protein</fullName>
    </submittedName>
</protein>
<dbReference type="Gene3D" id="3.40.50.360">
    <property type="match status" value="1"/>
</dbReference>
<sequence length="45" mass="5453">MVDDGYVVADEIEKYLGADTMIYRMPDWWMGKPWTLKKYIDEMFT</sequence>
<dbReference type="InterPro" id="IPR003680">
    <property type="entry name" value="Flavodoxin_fold"/>
</dbReference>
<dbReference type="PANTHER" id="PTHR46305">
    <property type="match status" value="1"/>
</dbReference>
<keyword evidence="3" id="KW-0274">FAD</keyword>